<feature type="region of interest" description="Disordered" evidence="1">
    <location>
        <begin position="1"/>
        <end position="30"/>
    </location>
</feature>
<dbReference type="AlphaFoldDB" id="A0AAP0LI62"/>
<dbReference type="EMBL" id="JBBNAF010000001">
    <property type="protein sequence ID" value="KAK9168649.1"/>
    <property type="molecule type" value="Genomic_DNA"/>
</dbReference>
<proteinExistence type="predicted"/>
<keyword evidence="3" id="KW-1185">Reference proteome</keyword>
<evidence type="ECO:0000313" key="2">
    <source>
        <dbReference type="EMBL" id="KAK9168649.1"/>
    </source>
</evidence>
<dbReference type="Proteomes" id="UP001420932">
    <property type="component" value="Unassembled WGS sequence"/>
</dbReference>
<reference evidence="2 3" key="1">
    <citation type="submission" date="2024-01" db="EMBL/GenBank/DDBJ databases">
        <title>Genome assemblies of Stephania.</title>
        <authorList>
            <person name="Yang L."/>
        </authorList>
    </citation>
    <scope>NUCLEOTIDE SEQUENCE [LARGE SCALE GENOMIC DNA]</scope>
    <source>
        <strain evidence="2">YNDBR</strain>
        <tissue evidence="2">Leaf</tissue>
    </source>
</reference>
<accession>A0AAP0LI62</accession>
<evidence type="ECO:0000313" key="3">
    <source>
        <dbReference type="Proteomes" id="UP001420932"/>
    </source>
</evidence>
<comment type="caution">
    <text evidence="2">The sequence shown here is derived from an EMBL/GenBank/DDBJ whole genome shotgun (WGS) entry which is preliminary data.</text>
</comment>
<name>A0AAP0LI62_9MAGN</name>
<protein>
    <submittedName>
        <fullName evidence="2">Uncharacterized protein</fullName>
    </submittedName>
</protein>
<gene>
    <name evidence="2" type="ORF">Syun_000789</name>
</gene>
<evidence type="ECO:0000256" key="1">
    <source>
        <dbReference type="SAM" id="MobiDB-lite"/>
    </source>
</evidence>
<organism evidence="2 3">
    <name type="scientific">Stephania yunnanensis</name>
    <dbReference type="NCBI Taxonomy" id="152371"/>
    <lineage>
        <taxon>Eukaryota</taxon>
        <taxon>Viridiplantae</taxon>
        <taxon>Streptophyta</taxon>
        <taxon>Embryophyta</taxon>
        <taxon>Tracheophyta</taxon>
        <taxon>Spermatophyta</taxon>
        <taxon>Magnoliopsida</taxon>
        <taxon>Ranunculales</taxon>
        <taxon>Menispermaceae</taxon>
        <taxon>Menispermoideae</taxon>
        <taxon>Cissampelideae</taxon>
        <taxon>Stephania</taxon>
    </lineage>
</organism>
<sequence length="71" mass="8585">MVTLWEGKTHREKERHNVREQKKQRNQHWRSGVVAAPWHIRDDTKTDMDNAWWTREKNKCMQWQQSGGAVA</sequence>
<feature type="compositionally biased region" description="Basic and acidic residues" evidence="1">
    <location>
        <begin position="7"/>
        <end position="23"/>
    </location>
</feature>